<keyword evidence="3" id="KW-1185">Reference proteome</keyword>
<dbReference type="KEGG" id="awd:AWOD_II_0999"/>
<dbReference type="PATRIC" id="fig|80852.17.peg.3798"/>
<feature type="signal peptide" evidence="1">
    <location>
        <begin position="1"/>
        <end position="18"/>
    </location>
</feature>
<accession>A0A090K1J8</accession>
<organism evidence="2 3">
    <name type="scientific">Aliivibrio wodanis</name>
    <dbReference type="NCBI Taxonomy" id="80852"/>
    <lineage>
        <taxon>Bacteria</taxon>
        <taxon>Pseudomonadati</taxon>
        <taxon>Pseudomonadota</taxon>
        <taxon>Gammaproteobacteria</taxon>
        <taxon>Vibrionales</taxon>
        <taxon>Vibrionaceae</taxon>
        <taxon>Aliivibrio</taxon>
    </lineage>
</organism>
<dbReference type="EMBL" id="LN554847">
    <property type="protein sequence ID" value="CED57618.1"/>
    <property type="molecule type" value="Genomic_DNA"/>
</dbReference>
<keyword evidence="1" id="KW-0732">Signal</keyword>
<dbReference type="Pfam" id="PF03783">
    <property type="entry name" value="CsgG"/>
    <property type="match status" value="1"/>
</dbReference>
<dbReference type="HOGENOM" id="CLU_051487_0_0_6"/>
<dbReference type="AlphaFoldDB" id="A0A090K1J8"/>
<dbReference type="Proteomes" id="UP000032427">
    <property type="component" value="Chromosome 2"/>
</dbReference>
<dbReference type="InterPro" id="IPR005534">
    <property type="entry name" value="Curli_assmbl/transp-comp_CsgG"/>
</dbReference>
<dbReference type="GO" id="GO:0030288">
    <property type="term" value="C:outer membrane-bounded periplasmic space"/>
    <property type="evidence" value="ECO:0007669"/>
    <property type="project" value="InterPro"/>
</dbReference>
<evidence type="ECO:0000313" key="2">
    <source>
        <dbReference type="EMBL" id="CED57618.1"/>
    </source>
</evidence>
<sequence length="367" mass="40750">MKKFLSTVLILFSISVSAVEVQREVVGYGISRTEAINDAISEAVRQQFGVTVSSDTISKLVAKETEDALEFSESSDTGSKQQFSGRVSSYDIIDVVCASNECEARLNVKFELSQREINKRKDQQSIDNRKTLFLDVKGKYADQFHTNLESRFVQARKFAILQNSKEADYILTVNVTRAATSSSKTTKVVELTGESSTISTKYSVVNVEYKVLKVSTGQIVSSNSQRTTSSSHEVSTLLERWASEKLFKDVHSHIFPIRIVMTNNTQIIIGEGGKNIRVGDYFDVYRVGENIIDPYTGESLGAEELYIGVVRITKVGSKKSYATSISGESVSRLDILRKKKQARITNNSSKSKSSVLKIEEKTVGIIL</sequence>
<evidence type="ECO:0000313" key="3">
    <source>
        <dbReference type="Proteomes" id="UP000032427"/>
    </source>
</evidence>
<reference evidence="3" key="1">
    <citation type="submission" date="2014-09" db="EMBL/GenBank/DDBJ databases">
        <authorList>
            <person name="Hjerde E."/>
        </authorList>
    </citation>
    <scope>NUCLEOTIDE SEQUENCE [LARGE SCALE GENOMIC DNA]</scope>
    <source>
        <strain evidence="3">06/09/139</strain>
    </source>
</reference>
<proteinExistence type="predicted"/>
<dbReference type="OrthoDB" id="5614584at2"/>
<gene>
    <name evidence="2" type="ORF">AWOD_II_0999</name>
</gene>
<protein>
    <submittedName>
        <fullName evidence="2">Putative exported protein</fullName>
    </submittedName>
</protein>
<feature type="chain" id="PRO_5001858040" evidence="1">
    <location>
        <begin position="19"/>
        <end position="367"/>
    </location>
</feature>
<dbReference type="GeneID" id="28543254"/>
<dbReference type="STRING" id="80852.AWOD_II_0999"/>
<evidence type="ECO:0000256" key="1">
    <source>
        <dbReference type="SAM" id="SignalP"/>
    </source>
</evidence>
<name>A0A090K1J8_9GAMM</name>